<name>A0A975BHD2_9BACT</name>
<proteinExistence type="predicted"/>
<dbReference type="Proteomes" id="UP000663722">
    <property type="component" value="Chromosome"/>
</dbReference>
<evidence type="ECO:0000313" key="1">
    <source>
        <dbReference type="EMBL" id="QTA85338.1"/>
    </source>
</evidence>
<evidence type="ECO:0000313" key="2">
    <source>
        <dbReference type="Proteomes" id="UP000663722"/>
    </source>
</evidence>
<gene>
    <name evidence="1" type="ORF">dnm_013430</name>
</gene>
<dbReference type="KEGG" id="dmm:dnm_013430"/>
<organism evidence="1 2">
    <name type="scientific">Desulfonema magnum</name>
    <dbReference type="NCBI Taxonomy" id="45655"/>
    <lineage>
        <taxon>Bacteria</taxon>
        <taxon>Pseudomonadati</taxon>
        <taxon>Thermodesulfobacteriota</taxon>
        <taxon>Desulfobacteria</taxon>
        <taxon>Desulfobacterales</taxon>
        <taxon>Desulfococcaceae</taxon>
        <taxon>Desulfonema</taxon>
    </lineage>
</organism>
<sequence>MADRICVRRLADSGREAWERDQKAPENEKLVKIFQNHPFSGNLRDLQRLASLIMAWWARHQPETAISKALTEWQRWENTGIISGESRFGHGSRRDRIRWFQAELDRWAKKKYGTWVAAAKSLQCDEKTLRKDAIYDNESKD</sequence>
<dbReference type="AlphaFoldDB" id="A0A975BHD2"/>
<protein>
    <submittedName>
        <fullName evidence="1">Uncharacterized protein</fullName>
    </submittedName>
</protein>
<accession>A0A975BHD2</accession>
<dbReference type="EMBL" id="CP061800">
    <property type="protein sequence ID" value="QTA85338.1"/>
    <property type="molecule type" value="Genomic_DNA"/>
</dbReference>
<reference evidence="1" key="1">
    <citation type="journal article" date="2021" name="Microb. Physiol.">
        <title>Proteogenomic Insights into the Physiology of Marine, Sulfate-Reducing, Filamentous Desulfonema limicola and Desulfonema magnum.</title>
        <authorList>
            <person name="Schnaars V."/>
            <person name="Wohlbrand L."/>
            <person name="Scheve S."/>
            <person name="Hinrichs C."/>
            <person name="Reinhardt R."/>
            <person name="Rabus R."/>
        </authorList>
    </citation>
    <scope>NUCLEOTIDE SEQUENCE</scope>
    <source>
        <strain evidence="1">4be13</strain>
    </source>
</reference>
<keyword evidence="2" id="KW-1185">Reference proteome</keyword>